<name>A0AA37WVI7_9GAMM</name>
<accession>A0AA37WVI7</accession>
<keyword evidence="3" id="KW-1185">Reference proteome</keyword>
<dbReference type="Pfam" id="PF09831">
    <property type="entry name" value="DUF2058"/>
    <property type="match status" value="1"/>
</dbReference>
<reference evidence="2 3" key="1">
    <citation type="journal article" date="2014" name="Int. J. Syst. Evol. Microbiol.">
        <title>Complete genome sequence of Corynebacterium casei LMG S-19264T (=DSM 44701T), isolated from a smear-ripened cheese.</title>
        <authorList>
            <consortium name="US DOE Joint Genome Institute (JGI-PGF)"/>
            <person name="Walter F."/>
            <person name="Albersmeier A."/>
            <person name="Kalinowski J."/>
            <person name="Ruckert C."/>
        </authorList>
    </citation>
    <scope>NUCLEOTIDE SEQUENCE [LARGE SCALE GENOMIC DNA]</scope>
    <source>
        <strain evidence="2 3">NBRC 112785</strain>
    </source>
</reference>
<dbReference type="AlphaFoldDB" id="A0AA37WVI7"/>
<evidence type="ECO:0000313" key="3">
    <source>
        <dbReference type="Proteomes" id="UP001157439"/>
    </source>
</evidence>
<evidence type="ECO:0000313" key="2">
    <source>
        <dbReference type="EMBL" id="GLS82638.1"/>
    </source>
</evidence>
<feature type="region of interest" description="Disordered" evidence="1">
    <location>
        <begin position="16"/>
        <end position="36"/>
    </location>
</feature>
<evidence type="ECO:0000256" key="1">
    <source>
        <dbReference type="SAM" id="MobiDB-lite"/>
    </source>
</evidence>
<comment type="caution">
    <text evidence="2">The sequence shown here is derived from an EMBL/GenBank/DDBJ whole genome shotgun (WGS) entry which is preliminary data.</text>
</comment>
<dbReference type="Proteomes" id="UP001157439">
    <property type="component" value="Unassembled WGS sequence"/>
</dbReference>
<organism evidence="2 3">
    <name type="scientific">Paraferrimonas haliotis</name>
    <dbReference type="NCBI Taxonomy" id="2013866"/>
    <lineage>
        <taxon>Bacteria</taxon>
        <taxon>Pseudomonadati</taxon>
        <taxon>Pseudomonadota</taxon>
        <taxon>Gammaproteobacteria</taxon>
        <taxon>Alteromonadales</taxon>
        <taxon>Ferrimonadaceae</taxon>
        <taxon>Paraferrimonas</taxon>
    </lineage>
</organism>
<dbReference type="EMBL" id="BSPO01000002">
    <property type="protein sequence ID" value="GLS82638.1"/>
    <property type="molecule type" value="Genomic_DNA"/>
</dbReference>
<proteinExistence type="predicted"/>
<protein>
    <submittedName>
        <fullName evidence="2">DUF2058 domain-containing protein</fullName>
    </submittedName>
</protein>
<feature type="compositionally biased region" description="Basic residues" evidence="1">
    <location>
        <begin position="16"/>
        <end position="31"/>
    </location>
</feature>
<sequence>MSLQDQLLKAGLINKQKAKQVRTDKRRKRKQNKVDESELIKQQAAEKLKQTAEKDKALNSERDAKAQAIGRERGFATEIARAGISIDSQADIGFNFTFNNKVLTLYVTSALQSQLLSGKLGIVRLQEKSYLLPNKLVERIQQFKPEWVAYLWDGSTEEVVDEDDPYADYEIPDDLMW</sequence>
<dbReference type="InterPro" id="IPR018636">
    <property type="entry name" value="DUF2058"/>
</dbReference>
<gene>
    <name evidence="2" type="ORF">GCM10007894_06150</name>
</gene>